<dbReference type="RefSeq" id="WP_219748759.1">
    <property type="nucleotide sequence ID" value="NZ_JAHXZN010000003.1"/>
</dbReference>
<keyword evidence="4" id="KW-1185">Reference proteome</keyword>
<keyword evidence="3" id="KW-0328">Glycosyltransferase</keyword>
<dbReference type="InterPro" id="IPR028098">
    <property type="entry name" value="Glyco_trans_4-like_N"/>
</dbReference>
<name>A0ABS7BPI4_9SPHN</name>
<evidence type="ECO:0000259" key="1">
    <source>
        <dbReference type="Pfam" id="PF00534"/>
    </source>
</evidence>
<protein>
    <submittedName>
        <fullName evidence="3">Glycosyltransferase</fullName>
        <ecNumber evidence="3">2.4.-.-</ecNumber>
    </submittedName>
</protein>
<feature type="domain" description="Glycosyltransferase subfamily 4-like N-terminal" evidence="2">
    <location>
        <begin position="15"/>
        <end position="176"/>
    </location>
</feature>
<evidence type="ECO:0000259" key="2">
    <source>
        <dbReference type="Pfam" id="PF13579"/>
    </source>
</evidence>
<dbReference type="InterPro" id="IPR050194">
    <property type="entry name" value="Glycosyltransferase_grp1"/>
</dbReference>
<evidence type="ECO:0000313" key="4">
    <source>
        <dbReference type="Proteomes" id="UP000759103"/>
    </source>
</evidence>
<dbReference type="PANTHER" id="PTHR45947">
    <property type="entry name" value="SULFOQUINOVOSYL TRANSFERASE SQD2"/>
    <property type="match status" value="1"/>
</dbReference>
<accession>A0ABS7BPI4</accession>
<dbReference type="SUPFAM" id="SSF53756">
    <property type="entry name" value="UDP-Glycosyltransferase/glycogen phosphorylase"/>
    <property type="match status" value="1"/>
</dbReference>
<dbReference type="Proteomes" id="UP000759103">
    <property type="component" value="Unassembled WGS sequence"/>
</dbReference>
<dbReference type="EMBL" id="JAHXZN010000003">
    <property type="protein sequence ID" value="MBW6531372.1"/>
    <property type="molecule type" value="Genomic_DNA"/>
</dbReference>
<comment type="caution">
    <text evidence="3">The sequence shown here is derived from an EMBL/GenBank/DDBJ whole genome shotgun (WGS) entry which is preliminary data.</text>
</comment>
<dbReference type="PANTHER" id="PTHR45947:SF3">
    <property type="entry name" value="SULFOQUINOVOSYL TRANSFERASE SQD2"/>
    <property type="match status" value="1"/>
</dbReference>
<dbReference type="InterPro" id="IPR001296">
    <property type="entry name" value="Glyco_trans_1"/>
</dbReference>
<evidence type="ECO:0000313" key="3">
    <source>
        <dbReference type="EMBL" id="MBW6531372.1"/>
    </source>
</evidence>
<sequence>MRIVDVNEFYSPNGGGVRSYLDRKMAIMSELGHQQIVIAPGKEDRVEERPGGALLYYVKSPGMPFDSNYGLFWDAAPVHALLDQLQPDVIENCSPWRSAAIVTSWQGPAIRAWFMHNDNMEAYPKRWFARIASEGAIERVFGWYDRYMARCLAPFDTVVTNGPVLTERLRARGLRVDATMTLGIEREHFSPALRSPALRAAMLAQCDLPEDAHLLIGIGRHHAEKRWPMVIDAARRAGTKIPVGMMLLGLGPDTRTLERHIAESPHVRMFQPIYHRGQLASIMASADAFIHGGDSEPFGMVASEALASGLPMIVPDRGGSSAVARPAFAETYRSGDAYACAKAIVALFSRDQRLVRRAAEVASRTVLSDREHAVALVEHYRGVIERKRGVRLAG</sequence>
<dbReference type="Pfam" id="PF13579">
    <property type="entry name" value="Glyco_trans_4_4"/>
    <property type="match status" value="1"/>
</dbReference>
<feature type="domain" description="Glycosyl transferase family 1" evidence="1">
    <location>
        <begin position="208"/>
        <end position="350"/>
    </location>
</feature>
<dbReference type="GO" id="GO:0016757">
    <property type="term" value="F:glycosyltransferase activity"/>
    <property type="evidence" value="ECO:0007669"/>
    <property type="project" value="UniProtKB-KW"/>
</dbReference>
<organism evidence="3 4">
    <name type="scientific">Sphingomonas citri</name>
    <dbReference type="NCBI Taxonomy" id="2862499"/>
    <lineage>
        <taxon>Bacteria</taxon>
        <taxon>Pseudomonadati</taxon>
        <taxon>Pseudomonadota</taxon>
        <taxon>Alphaproteobacteria</taxon>
        <taxon>Sphingomonadales</taxon>
        <taxon>Sphingomonadaceae</taxon>
        <taxon>Sphingomonas</taxon>
    </lineage>
</organism>
<dbReference type="Pfam" id="PF00534">
    <property type="entry name" value="Glycos_transf_1"/>
    <property type="match status" value="1"/>
</dbReference>
<dbReference type="EC" id="2.4.-.-" evidence="3"/>
<proteinExistence type="predicted"/>
<dbReference type="Gene3D" id="3.40.50.2000">
    <property type="entry name" value="Glycogen Phosphorylase B"/>
    <property type="match status" value="2"/>
</dbReference>
<gene>
    <name evidence="3" type="ORF">KZ820_11565</name>
</gene>
<reference evidence="3 4" key="1">
    <citation type="submission" date="2021-07" db="EMBL/GenBank/DDBJ databases">
        <title>Sphingomonas sp.</title>
        <authorList>
            <person name="Feng G."/>
            <person name="Li J."/>
            <person name="Pan M."/>
        </authorList>
    </citation>
    <scope>NUCLEOTIDE SEQUENCE [LARGE SCALE GENOMIC DNA]</scope>
    <source>
        <strain evidence="3 4">RRHST34</strain>
    </source>
</reference>
<keyword evidence="3" id="KW-0808">Transferase</keyword>